<dbReference type="Proteomes" id="UP001218188">
    <property type="component" value="Unassembled WGS sequence"/>
</dbReference>
<reference evidence="1" key="1">
    <citation type="submission" date="2023-03" db="EMBL/GenBank/DDBJ databases">
        <title>Massive genome expansion in bonnet fungi (Mycena s.s.) driven by repeated elements and novel gene families across ecological guilds.</title>
        <authorList>
            <consortium name="Lawrence Berkeley National Laboratory"/>
            <person name="Harder C.B."/>
            <person name="Miyauchi S."/>
            <person name="Viragh M."/>
            <person name="Kuo A."/>
            <person name="Thoen E."/>
            <person name="Andreopoulos B."/>
            <person name="Lu D."/>
            <person name="Skrede I."/>
            <person name="Drula E."/>
            <person name="Henrissat B."/>
            <person name="Morin E."/>
            <person name="Kohler A."/>
            <person name="Barry K."/>
            <person name="LaButti K."/>
            <person name="Morin E."/>
            <person name="Salamov A."/>
            <person name="Lipzen A."/>
            <person name="Mereny Z."/>
            <person name="Hegedus B."/>
            <person name="Baldrian P."/>
            <person name="Stursova M."/>
            <person name="Weitz H."/>
            <person name="Taylor A."/>
            <person name="Grigoriev I.V."/>
            <person name="Nagy L.G."/>
            <person name="Martin F."/>
            <person name="Kauserud H."/>
        </authorList>
    </citation>
    <scope>NUCLEOTIDE SEQUENCE</scope>
    <source>
        <strain evidence="1">CBHHK200</strain>
    </source>
</reference>
<evidence type="ECO:0000313" key="2">
    <source>
        <dbReference type="Proteomes" id="UP001218188"/>
    </source>
</evidence>
<comment type="caution">
    <text evidence="1">The sequence shown here is derived from an EMBL/GenBank/DDBJ whole genome shotgun (WGS) entry which is preliminary data.</text>
</comment>
<name>A0AAD6WXZ1_9AGAR</name>
<sequence>MQLPWHQLTKLHVGFIDIPSFFQVLRNSTNLVQASFEFDSESLALPVSNFGHPRLRCLALGMCDLDEDERAVSLTLLDYLEIPDLIELIVVLPYHPVVHKLSPLLSFLSHPTLRLQTLALSFPYLPPTETMENMMECLKLASSLAHFKFHSPSLVDIDILFARLTGHADFLPKLEHLQLSFFDNPSFALTMSLLIGMLCWRWAAVGIAQLKSFRLTCEPPLASFFGLLKSESEFRRLGGEGMMLYVGRTQETDEFWDFLKTRNFY</sequence>
<dbReference type="EMBL" id="JARJCM010000102">
    <property type="protein sequence ID" value="KAJ7029407.1"/>
    <property type="molecule type" value="Genomic_DNA"/>
</dbReference>
<gene>
    <name evidence="1" type="ORF">C8F04DRAFT_1116838</name>
</gene>
<organism evidence="1 2">
    <name type="scientific">Mycena alexandri</name>
    <dbReference type="NCBI Taxonomy" id="1745969"/>
    <lineage>
        <taxon>Eukaryota</taxon>
        <taxon>Fungi</taxon>
        <taxon>Dikarya</taxon>
        <taxon>Basidiomycota</taxon>
        <taxon>Agaricomycotina</taxon>
        <taxon>Agaricomycetes</taxon>
        <taxon>Agaricomycetidae</taxon>
        <taxon>Agaricales</taxon>
        <taxon>Marasmiineae</taxon>
        <taxon>Mycenaceae</taxon>
        <taxon>Mycena</taxon>
    </lineage>
</organism>
<dbReference type="AlphaFoldDB" id="A0AAD6WXZ1"/>
<keyword evidence="2" id="KW-1185">Reference proteome</keyword>
<accession>A0AAD6WXZ1</accession>
<protein>
    <submittedName>
        <fullName evidence="1">Uncharacterized protein</fullName>
    </submittedName>
</protein>
<evidence type="ECO:0000313" key="1">
    <source>
        <dbReference type="EMBL" id="KAJ7029407.1"/>
    </source>
</evidence>
<proteinExistence type="predicted"/>